<dbReference type="InterPro" id="IPR002659">
    <property type="entry name" value="Glyco_trans_31"/>
</dbReference>
<keyword evidence="8 10" id="KW-0333">Golgi apparatus</keyword>
<dbReference type="EC" id="2.4.1.-" evidence="10"/>
<dbReference type="GO" id="GO:0016758">
    <property type="term" value="F:hexosyltransferase activity"/>
    <property type="evidence" value="ECO:0007669"/>
    <property type="project" value="InterPro"/>
</dbReference>
<evidence type="ECO:0000256" key="8">
    <source>
        <dbReference type="ARBA" id="ARBA00023034"/>
    </source>
</evidence>
<evidence type="ECO:0000256" key="4">
    <source>
        <dbReference type="ARBA" id="ARBA00022679"/>
    </source>
</evidence>
<evidence type="ECO:0000256" key="2">
    <source>
        <dbReference type="ARBA" id="ARBA00008661"/>
    </source>
</evidence>
<evidence type="ECO:0000256" key="1">
    <source>
        <dbReference type="ARBA" id="ARBA00004323"/>
    </source>
</evidence>
<evidence type="ECO:0000256" key="5">
    <source>
        <dbReference type="ARBA" id="ARBA00022692"/>
    </source>
</evidence>
<dbReference type="Proteomes" id="UP000318571">
    <property type="component" value="Chromosome 3"/>
</dbReference>
<dbReference type="AlphaFoldDB" id="A0A553P765"/>
<keyword evidence="12" id="KW-1185">Reference proteome</keyword>
<keyword evidence="5" id="KW-0812">Transmembrane</keyword>
<dbReference type="PANTHER" id="PTHR11214">
    <property type="entry name" value="BETA-1,3-N-ACETYLGLUCOSAMINYLTRANSFERASE"/>
    <property type="match status" value="1"/>
</dbReference>
<dbReference type="GO" id="GO:0006493">
    <property type="term" value="P:protein O-linked glycosylation"/>
    <property type="evidence" value="ECO:0007669"/>
    <property type="project" value="TreeGrafter"/>
</dbReference>
<name>A0A553P765_TIGCA</name>
<keyword evidence="4" id="KW-0808">Transferase</keyword>
<dbReference type="Gene3D" id="3.90.550.50">
    <property type="match status" value="1"/>
</dbReference>
<evidence type="ECO:0000256" key="9">
    <source>
        <dbReference type="ARBA" id="ARBA00023136"/>
    </source>
</evidence>
<feature type="non-terminal residue" evidence="11">
    <location>
        <position position="1"/>
    </location>
</feature>
<evidence type="ECO:0000256" key="6">
    <source>
        <dbReference type="ARBA" id="ARBA00022968"/>
    </source>
</evidence>
<evidence type="ECO:0000256" key="10">
    <source>
        <dbReference type="RuleBase" id="RU363063"/>
    </source>
</evidence>
<dbReference type="OMA" id="YVDIFRV"/>
<dbReference type="PANTHER" id="PTHR11214:SF3">
    <property type="entry name" value="BETA-1,3-GALACTOSYLTRANSFERASE 6"/>
    <property type="match status" value="1"/>
</dbReference>
<dbReference type="Pfam" id="PF01762">
    <property type="entry name" value="Galactosyl_T"/>
    <property type="match status" value="1"/>
</dbReference>
<dbReference type="EMBL" id="VCGU01000007">
    <property type="protein sequence ID" value="TRY73526.1"/>
    <property type="molecule type" value="Genomic_DNA"/>
</dbReference>
<gene>
    <name evidence="11" type="ORF">TCAL_05477</name>
</gene>
<keyword evidence="7" id="KW-1133">Transmembrane helix</keyword>
<comment type="subcellular location">
    <subcellularLocation>
        <location evidence="1 10">Golgi apparatus membrane</location>
        <topology evidence="1 10">Single-pass type II membrane protein</topology>
    </subcellularLocation>
</comment>
<evidence type="ECO:0000313" key="11">
    <source>
        <dbReference type="EMBL" id="TRY73526.1"/>
    </source>
</evidence>
<keyword evidence="3 10" id="KW-0328">Glycosyltransferase</keyword>
<keyword evidence="9" id="KW-0472">Membrane</keyword>
<evidence type="ECO:0000256" key="7">
    <source>
        <dbReference type="ARBA" id="ARBA00022989"/>
    </source>
</evidence>
<dbReference type="STRING" id="6832.A0A553P765"/>
<keyword evidence="6" id="KW-0735">Signal-anchor</keyword>
<evidence type="ECO:0000313" key="12">
    <source>
        <dbReference type="Proteomes" id="UP000318571"/>
    </source>
</evidence>
<reference evidence="11 12" key="1">
    <citation type="journal article" date="2018" name="Nat. Ecol. Evol.">
        <title>Genomic signatures of mitonuclear coevolution across populations of Tigriopus californicus.</title>
        <authorList>
            <person name="Barreto F.S."/>
            <person name="Watson E.T."/>
            <person name="Lima T.G."/>
            <person name="Willett C.S."/>
            <person name="Edmands S."/>
            <person name="Li W."/>
            <person name="Burton R.S."/>
        </authorList>
    </citation>
    <scope>NUCLEOTIDE SEQUENCE [LARGE SCALE GENOMIC DNA]</scope>
    <source>
        <strain evidence="11 12">San Diego</strain>
    </source>
</reference>
<comment type="similarity">
    <text evidence="2 10">Belongs to the glycosyltransferase 31 family.</text>
</comment>
<protein>
    <recommendedName>
        <fullName evidence="10">Hexosyltransferase</fullName>
        <ecNumber evidence="10">2.4.1.-</ecNumber>
    </recommendedName>
</protein>
<proteinExistence type="inferred from homology"/>
<accession>A0A553P765</accession>
<comment type="caution">
    <text evidence="11">The sequence shown here is derived from an EMBL/GenBank/DDBJ whole genome shotgun (WGS) entry which is preliminary data.</text>
</comment>
<sequence>RENHSRGLVDLLHAKKMGALNVIFPIMIVVVETAASPIQIVSTTSTSKDSLTGPDKMIALTLPDVVDLRDIQFRLEPKFESYTTSNASSNPFFQILVHSKPGHFEARSLIRKTWGSVKEIEGHIVRVAFLIGSQSSAEGKFFSDQKLNSAESIPIKVFRDLRSISSLKRKSNLAGRLTEEAYTYGDILQGSFLDTPQNDSIKHMLGLKWAQEQIASGIKPDFILKTEDHVFIEIFHLVNFVQAVYSSKKAHERSLICDVIPRGTGPRENNMISLVPLPGHQDPVELYPDYCSGSGFLLSPDLVSEILETSTKVPKFWNGDIYVTGLIRQALRISPKYLNLRYSNDEQSYMKWLESKSTLPLPYIFVTLNASNPDGMVDVFKRLWTKTISIQNQ</sequence>
<dbReference type="GO" id="GO:0000139">
    <property type="term" value="C:Golgi membrane"/>
    <property type="evidence" value="ECO:0007669"/>
    <property type="project" value="UniProtKB-SubCell"/>
</dbReference>
<organism evidence="11 12">
    <name type="scientific">Tigriopus californicus</name>
    <name type="common">Marine copepod</name>
    <dbReference type="NCBI Taxonomy" id="6832"/>
    <lineage>
        <taxon>Eukaryota</taxon>
        <taxon>Metazoa</taxon>
        <taxon>Ecdysozoa</taxon>
        <taxon>Arthropoda</taxon>
        <taxon>Crustacea</taxon>
        <taxon>Multicrustacea</taxon>
        <taxon>Hexanauplia</taxon>
        <taxon>Copepoda</taxon>
        <taxon>Harpacticoida</taxon>
        <taxon>Harpacticidae</taxon>
        <taxon>Tigriopus</taxon>
    </lineage>
</organism>
<evidence type="ECO:0000256" key="3">
    <source>
        <dbReference type="ARBA" id="ARBA00022676"/>
    </source>
</evidence>